<dbReference type="RefSeq" id="XP_008714537.1">
    <property type="nucleotide sequence ID" value="XM_008716315.1"/>
</dbReference>
<accession>W2S265</accession>
<proteinExistence type="predicted"/>
<sequence length="275" mass="30985">MELDTPSAQEPELSITEIIPYLFTTRDIPCQPSELIQIIHQLRHAHMNAMRQPDANRTIHDHIVTTIIRLSFEKLHSEGYHNSLDVISAIALERVKADCQCVVEAWRRAKRRGHDQVSDNRWLDIYVWADADNADIPREPIELAVNDLAVLQTPWSEILLPLATSAREDMATAFKLVFAAAWNFLCTGGFDADAVLIIHAIRHLNRCGYDTMRALRAFAVEDANGWSLSSWGDISTEEAWSAAFVDNNRKLVEEERLAMGGTDALTDALEKLQVA</sequence>
<dbReference type="GeneID" id="19969298"/>
<dbReference type="Proteomes" id="UP000030752">
    <property type="component" value="Unassembled WGS sequence"/>
</dbReference>
<reference evidence="1 2" key="1">
    <citation type="submission" date="2013-03" db="EMBL/GenBank/DDBJ databases">
        <title>The Genome Sequence of Phialophora europaea CBS 101466.</title>
        <authorList>
            <consortium name="The Broad Institute Genomics Platform"/>
            <person name="Cuomo C."/>
            <person name="de Hoog S."/>
            <person name="Gorbushina A."/>
            <person name="Walker B."/>
            <person name="Young S.K."/>
            <person name="Zeng Q."/>
            <person name="Gargeya S."/>
            <person name="Fitzgerald M."/>
            <person name="Haas B."/>
            <person name="Abouelleil A."/>
            <person name="Allen A.W."/>
            <person name="Alvarado L."/>
            <person name="Arachchi H.M."/>
            <person name="Berlin A.M."/>
            <person name="Chapman S.B."/>
            <person name="Gainer-Dewar J."/>
            <person name="Goldberg J."/>
            <person name="Griggs A."/>
            <person name="Gujja S."/>
            <person name="Hansen M."/>
            <person name="Howarth C."/>
            <person name="Imamovic A."/>
            <person name="Ireland A."/>
            <person name="Larimer J."/>
            <person name="McCowan C."/>
            <person name="Murphy C."/>
            <person name="Pearson M."/>
            <person name="Poon T.W."/>
            <person name="Priest M."/>
            <person name="Roberts A."/>
            <person name="Saif S."/>
            <person name="Shea T."/>
            <person name="Sisk P."/>
            <person name="Sykes S."/>
            <person name="Wortman J."/>
            <person name="Nusbaum C."/>
            <person name="Birren B."/>
        </authorList>
    </citation>
    <scope>NUCLEOTIDE SEQUENCE [LARGE SCALE GENOMIC DNA]</scope>
    <source>
        <strain evidence="1 2">CBS 101466</strain>
    </source>
</reference>
<keyword evidence="2" id="KW-1185">Reference proteome</keyword>
<dbReference type="VEuPathDB" id="FungiDB:HMPREF1541_01959"/>
<evidence type="ECO:0000313" key="2">
    <source>
        <dbReference type="Proteomes" id="UP000030752"/>
    </source>
</evidence>
<protein>
    <submittedName>
        <fullName evidence="1">Uncharacterized protein</fullName>
    </submittedName>
</protein>
<dbReference type="AlphaFoldDB" id="W2S265"/>
<dbReference type="EMBL" id="KB822718">
    <property type="protein sequence ID" value="ETN42801.1"/>
    <property type="molecule type" value="Genomic_DNA"/>
</dbReference>
<gene>
    <name evidence="1" type="ORF">HMPREF1541_01959</name>
</gene>
<organism evidence="1 2">
    <name type="scientific">Cyphellophora europaea (strain CBS 101466)</name>
    <name type="common">Phialophora europaea</name>
    <dbReference type="NCBI Taxonomy" id="1220924"/>
    <lineage>
        <taxon>Eukaryota</taxon>
        <taxon>Fungi</taxon>
        <taxon>Dikarya</taxon>
        <taxon>Ascomycota</taxon>
        <taxon>Pezizomycotina</taxon>
        <taxon>Eurotiomycetes</taxon>
        <taxon>Chaetothyriomycetidae</taxon>
        <taxon>Chaetothyriales</taxon>
        <taxon>Cyphellophoraceae</taxon>
        <taxon>Cyphellophora</taxon>
    </lineage>
</organism>
<name>W2S265_CYPE1</name>
<dbReference type="InParanoid" id="W2S265"/>
<dbReference type="HOGENOM" id="CLU_1012009_0_0_1"/>
<evidence type="ECO:0000313" key="1">
    <source>
        <dbReference type="EMBL" id="ETN42801.1"/>
    </source>
</evidence>